<evidence type="ECO:0000256" key="2">
    <source>
        <dbReference type="ARBA" id="ARBA00001997"/>
    </source>
</evidence>
<reference evidence="8 9" key="1">
    <citation type="submission" date="2015-07" db="EMBL/GenBank/DDBJ databases">
        <title>Draft genome of Achromobacter spanius.</title>
        <authorList>
            <person name="Wang X."/>
        </authorList>
    </citation>
    <scope>NUCLEOTIDE SEQUENCE [LARGE SCALE GENOMIC DNA]</scope>
    <source>
        <strain evidence="8 9">CGMCC9173</strain>
    </source>
</reference>
<protein>
    <recommendedName>
        <fullName evidence="4 7">dTDP-4-dehydrorhamnose 3,5-epimerase</fullName>
        <ecNumber evidence="3 7">5.1.3.13</ecNumber>
    </recommendedName>
    <alternativeName>
        <fullName evidence="7">Thymidine diphospho-4-keto-rhamnose 3,5-epimerase</fullName>
    </alternativeName>
</protein>
<comment type="catalytic activity">
    <reaction evidence="1 7">
        <text>dTDP-4-dehydro-6-deoxy-alpha-D-glucose = dTDP-4-dehydro-beta-L-rhamnose</text>
        <dbReference type="Rhea" id="RHEA:16969"/>
        <dbReference type="ChEBI" id="CHEBI:57649"/>
        <dbReference type="ChEBI" id="CHEBI:62830"/>
        <dbReference type="EC" id="5.1.3.13"/>
    </reaction>
</comment>
<dbReference type="EMBL" id="LGVG01000007">
    <property type="protein sequence ID" value="KNE28314.1"/>
    <property type="molecule type" value="Genomic_DNA"/>
</dbReference>
<dbReference type="EC" id="5.1.3.13" evidence="3 7"/>
<evidence type="ECO:0000256" key="7">
    <source>
        <dbReference type="RuleBase" id="RU364069"/>
    </source>
</evidence>
<dbReference type="GO" id="GO:0000271">
    <property type="term" value="P:polysaccharide biosynthetic process"/>
    <property type="evidence" value="ECO:0007669"/>
    <property type="project" value="TreeGrafter"/>
</dbReference>
<sequence length="180" mass="20260">MKALPQTLPDVLLLEPRVFNDARGFFFESFNERVFQAATGLQRHFVQDNHSCSAKGVLRGLHYQLERPQGKLVRVCAGEIFDVAVDVRRDSPTFGQWVGTRLSAANKLQLWIPEGYAHGFLALSDSAEVLYRTTDYYAPDLERCIRWDDPDLSIAWPCSQAPVLSEKDSLGAFLKDAQLG</sequence>
<dbReference type="CDD" id="cd00438">
    <property type="entry name" value="cupin_RmlC"/>
    <property type="match status" value="1"/>
</dbReference>
<comment type="caution">
    <text evidence="8">The sequence shown here is derived from an EMBL/GenBank/DDBJ whole genome shotgun (WGS) entry which is preliminary data.</text>
</comment>
<dbReference type="AlphaFoldDB" id="A0AAW3I6L2"/>
<feature type="active site" description="Proton donor" evidence="5">
    <location>
        <position position="131"/>
    </location>
</feature>
<dbReference type="SUPFAM" id="SSF51182">
    <property type="entry name" value="RmlC-like cupins"/>
    <property type="match status" value="1"/>
</dbReference>
<evidence type="ECO:0000256" key="3">
    <source>
        <dbReference type="ARBA" id="ARBA00012098"/>
    </source>
</evidence>
<evidence type="ECO:0000256" key="4">
    <source>
        <dbReference type="ARBA" id="ARBA00019595"/>
    </source>
</evidence>
<dbReference type="GO" id="GO:0008830">
    <property type="term" value="F:dTDP-4-dehydrorhamnose 3,5-epimerase activity"/>
    <property type="evidence" value="ECO:0007669"/>
    <property type="project" value="UniProtKB-UniRule"/>
</dbReference>
<organism evidence="8 9">
    <name type="scientific">Achromobacter spanius</name>
    <dbReference type="NCBI Taxonomy" id="217203"/>
    <lineage>
        <taxon>Bacteria</taxon>
        <taxon>Pseudomonadati</taxon>
        <taxon>Pseudomonadota</taxon>
        <taxon>Betaproteobacteria</taxon>
        <taxon>Burkholderiales</taxon>
        <taxon>Alcaligenaceae</taxon>
        <taxon>Achromobacter</taxon>
    </lineage>
</organism>
<dbReference type="PANTHER" id="PTHR21047:SF2">
    <property type="entry name" value="THYMIDINE DIPHOSPHO-4-KETO-RHAMNOSE 3,5-EPIMERASE"/>
    <property type="match status" value="1"/>
</dbReference>
<accession>A0AAW3I6L2</accession>
<dbReference type="PANTHER" id="PTHR21047">
    <property type="entry name" value="DTDP-6-DEOXY-D-GLUCOSE-3,5 EPIMERASE"/>
    <property type="match status" value="1"/>
</dbReference>
<dbReference type="InterPro" id="IPR000888">
    <property type="entry name" value="RmlC-like"/>
</dbReference>
<dbReference type="RefSeq" id="WP_050446138.1">
    <property type="nucleotide sequence ID" value="NZ_JBLWYY010000002.1"/>
</dbReference>
<evidence type="ECO:0000256" key="5">
    <source>
        <dbReference type="PIRSR" id="PIRSR600888-1"/>
    </source>
</evidence>
<dbReference type="GO" id="GO:0019305">
    <property type="term" value="P:dTDP-rhamnose biosynthetic process"/>
    <property type="evidence" value="ECO:0007669"/>
    <property type="project" value="UniProtKB-UniRule"/>
</dbReference>
<dbReference type="GO" id="GO:0005829">
    <property type="term" value="C:cytosol"/>
    <property type="evidence" value="ECO:0007669"/>
    <property type="project" value="TreeGrafter"/>
</dbReference>
<proteinExistence type="inferred from homology"/>
<dbReference type="Pfam" id="PF00908">
    <property type="entry name" value="dTDP_sugar_isom"/>
    <property type="match status" value="1"/>
</dbReference>
<comment type="function">
    <text evidence="2 7">Catalyzes the epimerization of the C3' and C5'positions of dTDP-6-deoxy-D-xylo-4-hexulose, forming dTDP-6-deoxy-L-lyxo-4-hexulose.</text>
</comment>
<dbReference type="Proteomes" id="UP000037511">
    <property type="component" value="Unassembled WGS sequence"/>
</dbReference>
<keyword evidence="7" id="KW-0413">Isomerase</keyword>
<evidence type="ECO:0000313" key="9">
    <source>
        <dbReference type="Proteomes" id="UP000037511"/>
    </source>
</evidence>
<name>A0AAW3I6L2_9BURK</name>
<evidence type="ECO:0000313" key="8">
    <source>
        <dbReference type="EMBL" id="KNE28314.1"/>
    </source>
</evidence>
<comment type="similarity">
    <text evidence="7">Belongs to the dTDP-4-dehydrorhamnose 3,5-epimerase family.</text>
</comment>
<comment type="pathway">
    <text evidence="7">Carbohydrate biosynthesis; dTDP-L-rhamnose biosynthesis.</text>
</comment>
<comment type="subunit">
    <text evidence="7">Homodimer.</text>
</comment>
<evidence type="ECO:0000256" key="1">
    <source>
        <dbReference type="ARBA" id="ARBA00001298"/>
    </source>
</evidence>
<dbReference type="NCBIfam" id="TIGR01221">
    <property type="entry name" value="rmlC"/>
    <property type="match status" value="1"/>
</dbReference>
<feature type="active site" description="Proton acceptor" evidence="5">
    <location>
        <position position="62"/>
    </location>
</feature>
<evidence type="ECO:0000256" key="6">
    <source>
        <dbReference type="PIRSR" id="PIRSR600888-3"/>
    </source>
</evidence>
<dbReference type="Gene3D" id="2.60.120.10">
    <property type="entry name" value="Jelly Rolls"/>
    <property type="match status" value="1"/>
</dbReference>
<dbReference type="InterPro" id="IPR014710">
    <property type="entry name" value="RmlC-like_jellyroll"/>
</dbReference>
<dbReference type="InterPro" id="IPR011051">
    <property type="entry name" value="RmlC_Cupin_sf"/>
</dbReference>
<feature type="site" description="Participates in a stacking interaction with the thymidine ring of dTDP-4-oxo-6-deoxyglucose" evidence="6">
    <location>
        <position position="137"/>
    </location>
</feature>
<gene>
    <name evidence="8" type="ORF">AFM18_07300</name>
</gene>